<sequence>MKNSGKAVIQQAPSGLMRSRLHGLTSLVFTGLDSAPKAAVEAFADADQG</sequence>
<name>A0A375ADP4_9GAMM</name>
<evidence type="ECO:0000313" key="1">
    <source>
        <dbReference type="EMBL" id="SLM64212.1"/>
    </source>
</evidence>
<dbReference type="Proteomes" id="UP000294820">
    <property type="component" value="Chromosome 1"/>
</dbReference>
<gene>
    <name evidence="1" type="ORF">DAQ1742_03404</name>
</gene>
<dbReference type="EMBL" id="LT615367">
    <property type="protein sequence ID" value="SLM64212.1"/>
    <property type="molecule type" value="Genomic_DNA"/>
</dbReference>
<protein>
    <submittedName>
        <fullName evidence="1">Uncharacterized protein</fullName>
    </submittedName>
</protein>
<reference evidence="1 2" key="1">
    <citation type="submission" date="2016-09" db="EMBL/GenBank/DDBJ databases">
        <authorList>
            <person name="Reverchon S."/>
            <person name="Nasser W."/>
            <person name="Leonard S."/>
            <person name="Brochier C."/>
            <person name="Duprey A."/>
        </authorList>
    </citation>
    <scope>NUCLEOTIDE SEQUENCE [LARGE SCALE GENOMIC DNA]</scope>
    <source>
        <strain evidence="1 2">174/2</strain>
    </source>
</reference>
<dbReference type="KEGG" id="daq:DAQ1742_03404"/>
<dbReference type="AlphaFoldDB" id="A0A375ADP4"/>
<accession>A0A375ADP4</accession>
<keyword evidence="2" id="KW-1185">Reference proteome</keyword>
<dbReference type="RefSeq" id="WP_158513806.1">
    <property type="nucleotide sequence ID" value="NZ_LT615367.1"/>
</dbReference>
<proteinExistence type="predicted"/>
<evidence type="ECO:0000313" key="2">
    <source>
        <dbReference type="Proteomes" id="UP000294820"/>
    </source>
</evidence>
<organism evidence="1 2">
    <name type="scientific">Dickeya aquatica</name>
    <dbReference type="NCBI Taxonomy" id="1401087"/>
    <lineage>
        <taxon>Bacteria</taxon>
        <taxon>Pseudomonadati</taxon>
        <taxon>Pseudomonadota</taxon>
        <taxon>Gammaproteobacteria</taxon>
        <taxon>Enterobacterales</taxon>
        <taxon>Pectobacteriaceae</taxon>
        <taxon>Dickeya</taxon>
    </lineage>
</organism>